<dbReference type="Proteomes" id="UP000198939">
    <property type="component" value="Unassembled WGS sequence"/>
</dbReference>
<organism evidence="3 5">
    <name type="scientific">Rhizobium tibeticum</name>
    <dbReference type="NCBI Taxonomy" id="501024"/>
    <lineage>
        <taxon>Bacteria</taxon>
        <taxon>Pseudomonadati</taxon>
        <taxon>Pseudomonadota</taxon>
        <taxon>Alphaproteobacteria</taxon>
        <taxon>Hyphomicrobiales</taxon>
        <taxon>Rhizobiaceae</taxon>
        <taxon>Rhizobium/Agrobacterium group</taxon>
        <taxon>Rhizobium</taxon>
    </lineage>
</organism>
<evidence type="ECO:0000313" key="3">
    <source>
        <dbReference type="EMBL" id="SEI18871.1"/>
    </source>
</evidence>
<evidence type="ECO:0000313" key="6">
    <source>
        <dbReference type="Proteomes" id="UP000198939"/>
    </source>
</evidence>
<dbReference type="EMBL" id="FOCV01000042">
    <property type="protein sequence ID" value="SEP14304.1"/>
    <property type="molecule type" value="Genomic_DNA"/>
</dbReference>
<dbReference type="EMBL" id="FNXB01000053">
    <property type="protein sequence ID" value="SEI18871.1"/>
    <property type="molecule type" value="Genomic_DNA"/>
</dbReference>
<dbReference type="Proteomes" id="UP000183063">
    <property type="component" value="Unassembled WGS sequence"/>
</dbReference>
<dbReference type="Gene3D" id="2.40.128.580">
    <property type="entry name" value="GXWXG domain"/>
    <property type="match status" value="1"/>
</dbReference>
<dbReference type="Pfam" id="PF14232">
    <property type="entry name" value="DUF4334"/>
    <property type="match status" value="1"/>
</dbReference>
<reference evidence="5" key="1">
    <citation type="submission" date="2016-10" db="EMBL/GenBank/DDBJ databases">
        <authorList>
            <person name="Wibberg D."/>
        </authorList>
    </citation>
    <scope>NUCLEOTIDE SEQUENCE [LARGE SCALE GENOMIC DNA]</scope>
</reference>
<feature type="domain" description="DUF4334" evidence="2">
    <location>
        <begin position="113"/>
        <end position="167"/>
    </location>
</feature>
<name>A0A1H8VG97_9HYPH</name>
<accession>A0A1H8VG97</accession>
<evidence type="ECO:0000259" key="2">
    <source>
        <dbReference type="Pfam" id="PF14232"/>
    </source>
</evidence>
<feature type="domain" description="GXWXG" evidence="1">
    <location>
        <begin position="12"/>
        <end position="65"/>
    </location>
</feature>
<protein>
    <submittedName>
        <fullName evidence="4">GXWXG protein</fullName>
    </submittedName>
</protein>
<dbReference type="InterPro" id="IPR025951">
    <property type="entry name" value="GXWXG_dom"/>
</dbReference>
<dbReference type="InterPro" id="IPR025568">
    <property type="entry name" value="DUF4334"/>
</dbReference>
<dbReference type="AlphaFoldDB" id="A0A1H8VG97"/>
<dbReference type="STRING" id="501024.RTCCBAU85039_6031"/>
<evidence type="ECO:0000313" key="5">
    <source>
        <dbReference type="Proteomes" id="UP000183063"/>
    </source>
</evidence>
<evidence type="ECO:0000259" key="1">
    <source>
        <dbReference type="Pfam" id="PF14231"/>
    </source>
</evidence>
<sequence length="176" mass="20282">MSTDLQKARTMWFRSLEPVPLDDMIGLWRDVGIPSGHPLDGVLENLDWFGKRIRPDLRADALLFQWTGGHPIAIEPAFFPIRQAIRFSSLGRTFIARNWFSYLHRAFRARGTTASLELRTLDGVETAAMVYDRQPIVDYLRLIADEEVAGMMCVEGDARRYFFRLRRVELSTQGPH</sequence>
<proteinExistence type="predicted"/>
<keyword evidence="6" id="KW-1185">Reference proteome</keyword>
<dbReference type="Pfam" id="PF14231">
    <property type="entry name" value="GXWXG"/>
    <property type="match status" value="1"/>
</dbReference>
<evidence type="ECO:0000313" key="4">
    <source>
        <dbReference type="EMBL" id="SEP14304.1"/>
    </source>
</evidence>
<reference evidence="4 6" key="3">
    <citation type="submission" date="2016-10" db="EMBL/GenBank/DDBJ databases">
        <authorList>
            <person name="Varghese N."/>
            <person name="Submissions S."/>
        </authorList>
    </citation>
    <scope>NUCLEOTIDE SEQUENCE [LARGE SCALE GENOMIC DNA]</scope>
    <source>
        <strain evidence="4 6">CGMCC 1.7071</strain>
    </source>
</reference>
<gene>
    <name evidence="3" type="ORF">RTCCBAU85039_6031</name>
    <name evidence="4" type="ORF">SAMN05216228_104222</name>
</gene>
<reference evidence="3" key="2">
    <citation type="submission" date="2016-10" db="EMBL/GenBank/DDBJ databases">
        <authorList>
            <person name="de Groot N.N."/>
        </authorList>
    </citation>
    <scope>NUCLEOTIDE SEQUENCE [LARGE SCALE GENOMIC DNA]</scope>
    <source>
        <strain evidence="3">CCBAU85039</strain>
    </source>
</reference>